<accession>A0A565AWN8</accession>
<feature type="region of interest" description="Disordered" evidence="1">
    <location>
        <begin position="1"/>
        <end position="130"/>
    </location>
</feature>
<dbReference type="AlphaFoldDB" id="A0A565AWN8"/>
<evidence type="ECO:0000256" key="1">
    <source>
        <dbReference type="SAM" id="MobiDB-lite"/>
    </source>
</evidence>
<dbReference type="EMBL" id="CABITT030000001">
    <property type="protein sequence ID" value="VVA92945.1"/>
    <property type="molecule type" value="Genomic_DNA"/>
</dbReference>
<keyword evidence="3" id="KW-1185">Reference proteome</keyword>
<comment type="caution">
    <text evidence="2">The sequence shown here is derived from an EMBL/GenBank/DDBJ whole genome shotgun (WGS) entry which is preliminary data.</text>
</comment>
<dbReference type="Proteomes" id="UP000489600">
    <property type="component" value="Unassembled WGS sequence"/>
</dbReference>
<sequence length="221" mass="26243">MNHQTILEPTKANSTPTRVGTKKKLTRKMNRSKEESEFGGDYEEEANQEREDREPYEDSRIEDGDSQNRYGDEQWREEEEIIYDGYERESQFSLEEDYFSDETYPRELNHDGETSNEDKPWCEETNSQDNLERTKQYGEETWHHEAESEASFEGESSYGEEVHKPRYITFSCHGHGPEACLRWVRDMEEWFSSNQISEEEKTCNAREPKRGFFGHVCRSTE</sequence>
<reference evidence="2" key="1">
    <citation type="submission" date="2019-07" db="EMBL/GenBank/DDBJ databases">
        <authorList>
            <person name="Dittberner H."/>
        </authorList>
    </citation>
    <scope>NUCLEOTIDE SEQUENCE [LARGE SCALE GENOMIC DNA]</scope>
</reference>
<organism evidence="2 3">
    <name type="scientific">Arabis nemorensis</name>
    <dbReference type="NCBI Taxonomy" id="586526"/>
    <lineage>
        <taxon>Eukaryota</taxon>
        <taxon>Viridiplantae</taxon>
        <taxon>Streptophyta</taxon>
        <taxon>Embryophyta</taxon>
        <taxon>Tracheophyta</taxon>
        <taxon>Spermatophyta</taxon>
        <taxon>Magnoliopsida</taxon>
        <taxon>eudicotyledons</taxon>
        <taxon>Gunneridae</taxon>
        <taxon>Pentapetalae</taxon>
        <taxon>rosids</taxon>
        <taxon>malvids</taxon>
        <taxon>Brassicales</taxon>
        <taxon>Brassicaceae</taxon>
        <taxon>Arabideae</taxon>
        <taxon>Arabis</taxon>
    </lineage>
</organism>
<name>A0A565AWN8_9BRAS</name>
<evidence type="ECO:0000313" key="3">
    <source>
        <dbReference type="Proteomes" id="UP000489600"/>
    </source>
</evidence>
<dbReference type="OrthoDB" id="10654608at2759"/>
<protein>
    <submittedName>
        <fullName evidence="2">Uncharacterized protein</fullName>
    </submittedName>
</protein>
<feature type="compositionally biased region" description="Polar residues" evidence="1">
    <location>
        <begin position="1"/>
        <end position="18"/>
    </location>
</feature>
<feature type="compositionally biased region" description="Basic and acidic residues" evidence="1">
    <location>
        <begin position="138"/>
        <end position="147"/>
    </location>
</feature>
<evidence type="ECO:0000313" key="2">
    <source>
        <dbReference type="EMBL" id="VVA92945.1"/>
    </source>
</evidence>
<feature type="compositionally biased region" description="Basic and acidic residues" evidence="1">
    <location>
        <begin position="103"/>
        <end position="122"/>
    </location>
</feature>
<feature type="compositionally biased region" description="Basic residues" evidence="1">
    <location>
        <begin position="20"/>
        <end position="30"/>
    </location>
</feature>
<feature type="region of interest" description="Disordered" evidence="1">
    <location>
        <begin position="138"/>
        <end position="157"/>
    </location>
</feature>
<gene>
    <name evidence="2" type="ORF">ANE_LOCUS3390</name>
</gene>
<feature type="compositionally biased region" description="Basic and acidic residues" evidence="1">
    <location>
        <begin position="47"/>
        <end position="63"/>
    </location>
</feature>
<feature type="compositionally biased region" description="Acidic residues" evidence="1">
    <location>
        <begin position="37"/>
        <end position="46"/>
    </location>
</feature>
<proteinExistence type="predicted"/>